<dbReference type="AlphaFoldDB" id="S5TUG1"/>
<dbReference type="Gene3D" id="1.10.1200.10">
    <property type="entry name" value="ACP-like"/>
    <property type="match status" value="1"/>
</dbReference>
<reference evidence="2" key="1">
    <citation type="journal article" date="2013" name="Proc. Natl. Acad. Sci. U.S.A.">
        <title>Mapping gene clusters within arrayed metagenomic libraries to expand the structural diversity of biomedically relevant natural products.</title>
        <authorList>
            <person name="Owen J.G."/>
            <person name="Reddy B.V."/>
            <person name="Ternei M.A."/>
            <person name="Charlop-Powers Z."/>
            <person name="Calle P.Y."/>
            <person name="Kim J.H."/>
            <person name="Brady S.F."/>
        </authorList>
    </citation>
    <scope>NUCLEOTIDE SEQUENCE</scope>
</reference>
<dbReference type="Pfam" id="PF00550">
    <property type="entry name" value="PP-binding"/>
    <property type="match status" value="1"/>
</dbReference>
<dbReference type="GO" id="GO:0008908">
    <property type="term" value="F:isochorismatase activity"/>
    <property type="evidence" value="ECO:0007669"/>
    <property type="project" value="UniProtKB-EC"/>
</dbReference>
<dbReference type="EC" id="3.3.2.1" evidence="2"/>
<feature type="domain" description="Carrier" evidence="1">
    <location>
        <begin position="2"/>
        <end position="77"/>
    </location>
</feature>
<name>S5TUG1_9BACT</name>
<dbReference type="InterPro" id="IPR036736">
    <property type="entry name" value="ACP-like_sf"/>
</dbReference>
<proteinExistence type="predicted"/>
<protein>
    <submittedName>
        <fullName evidence="2">Isochorismatase [enterobactin] siderophore</fullName>
        <ecNumber evidence="2">3.3.2.1</ecNumber>
    </submittedName>
</protein>
<dbReference type="SUPFAM" id="SSF47336">
    <property type="entry name" value="ACP-like"/>
    <property type="match status" value="1"/>
</dbReference>
<dbReference type="PROSITE" id="PS50075">
    <property type="entry name" value="CARRIER"/>
    <property type="match status" value="1"/>
</dbReference>
<dbReference type="InterPro" id="IPR009081">
    <property type="entry name" value="PP-bd_ACP"/>
</dbReference>
<accession>S5TUG1</accession>
<evidence type="ECO:0000313" key="2">
    <source>
        <dbReference type="EMBL" id="AGS49596.1"/>
    </source>
</evidence>
<organism evidence="2">
    <name type="scientific">uncultured bacterium esnapd11</name>
    <dbReference type="NCBI Taxonomy" id="1366591"/>
    <lineage>
        <taxon>Bacteria</taxon>
        <taxon>environmental samples</taxon>
    </lineage>
</organism>
<keyword evidence="2" id="KW-0378">Hydrolase</keyword>
<dbReference type="EMBL" id="KF264550">
    <property type="protein sequence ID" value="AGS49596.1"/>
    <property type="molecule type" value="Genomic_DNA"/>
</dbReference>
<sequence>MSEIPGTKEELRALIAEKLEIDPGEIADDDDLIEWGLNSVTTMGLAGRWRRAGLDVDAKTLVKNVTVNGWWALLAAA</sequence>
<evidence type="ECO:0000259" key="1">
    <source>
        <dbReference type="PROSITE" id="PS50075"/>
    </source>
</evidence>